<protein>
    <submittedName>
        <fullName evidence="2">Uncharacterized protein</fullName>
    </submittedName>
</protein>
<sequence>MNIRAILAALLVITAALPAGAAAAAAPDTDASTPTIQFQTDDGANETDANNTTAGGGENPDFEDDQPPEYADDGTPGAAAGLRVTPIDFGEEWMGTETTDSDAEYATTGPFALFSLSAPAENARIAQSAADAQLLEGEQTLRVDYDDDAAPTDGESYYEVELFFEDGSTKTIGLTASETGVSVAASDYAEYQALIEEMEEPATERGFEATPEGLIEYHSWQQDRVEIIESFLVERAEQLFGVVVLAVQNPLAWVLALMALALAAFKREQQHGWMLDRIENDAGETARKDKQLRSAFREHVQASNEEYIGQMDEVNDQQAQYWRDSFDVYSVRQLAELAKRGPHNTPDDAATDGGETAPAIAAIDADEIRDSWLAKAWSTNRLADPQEALTCIRAACVRMEAKYGLGHEYDATRDAVESLLEDVREQEASY</sequence>
<evidence type="ECO:0000256" key="1">
    <source>
        <dbReference type="SAM" id="MobiDB-lite"/>
    </source>
</evidence>
<keyword evidence="2" id="KW-0614">Plasmid</keyword>
<evidence type="ECO:0000313" key="2">
    <source>
        <dbReference type="EMBL" id="AQM75287.1"/>
    </source>
</evidence>
<feature type="compositionally biased region" description="Polar residues" evidence="1">
    <location>
        <begin position="36"/>
        <end position="53"/>
    </location>
</feature>
<accession>A0A218KRX1</accession>
<feature type="region of interest" description="Disordered" evidence="1">
    <location>
        <begin position="25"/>
        <end position="81"/>
    </location>
</feature>
<geneLocation type="plasmid" evidence="2">
    <name>pR1SE</name>
</geneLocation>
<dbReference type="AlphaFoldDB" id="A0A218KRX1"/>
<name>A0A218KRX1_9EURY</name>
<dbReference type="RefSeq" id="WP_176580080.1">
    <property type="nucleotide sequence ID" value="NZ_KX687704.1"/>
</dbReference>
<feature type="compositionally biased region" description="Low complexity" evidence="1">
    <location>
        <begin position="25"/>
        <end position="35"/>
    </location>
</feature>
<reference evidence="2" key="1">
    <citation type="journal article" date="2017" name="Nat. Microbiol.">
        <title>A plasmid from an Antarctic haloarchaeon uses specialized membrane vesicles to disseminate and infect plasmid-free cells.</title>
        <authorList>
            <person name="Erdmann S."/>
            <person name="Tschitschko B."/>
            <person name="Zhong L."/>
            <person name="Raftery M.J."/>
            <person name="Cavicchioli R."/>
        </authorList>
    </citation>
    <scope>NUCLEOTIDE SEQUENCE</scope>
    <source>
        <strain evidence="2">R1S1</strain>
        <plasmid evidence="2">pR1SE</plasmid>
    </source>
</reference>
<organism evidence="2">
    <name type="scientific">Halorubrum lacusprofundi</name>
    <dbReference type="NCBI Taxonomy" id="2247"/>
    <lineage>
        <taxon>Archaea</taxon>
        <taxon>Methanobacteriati</taxon>
        <taxon>Methanobacteriota</taxon>
        <taxon>Stenosarchaea group</taxon>
        <taxon>Halobacteria</taxon>
        <taxon>Halobacteriales</taxon>
        <taxon>Haloferacaceae</taxon>
        <taxon>Halorubrum</taxon>
    </lineage>
</organism>
<feature type="compositionally biased region" description="Acidic residues" evidence="1">
    <location>
        <begin position="60"/>
        <end position="72"/>
    </location>
</feature>
<dbReference type="EMBL" id="KX687704">
    <property type="protein sequence ID" value="AQM75287.1"/>
    <property type="molecule type" value="Genomic_DNA"/>
</dbReference>
<proteinExistence type="predicted"/>